<dbReference type="InterPro" id="IPR002645">
    <property type="entry name" value="STAS_dom"/>
</dbReference>
<dbReference type="SUPFAM" id="SSF52091">
    <property type="entry name" value="SpoIIaa-like"/>
    <property type="match status" value="1"/>
</dbReference>
<dbReference type="Gene3D" id="3.30.750.24">
    <property type="entry name" value="STAS domain"/>
    <property type="match status" value="1"/>
</dbReference>
<keyword evidence="3" id="KW-1185">Reference proteome</keyword>
<dbReference type="EMBL" id="CP066831">
    <property type="protein sequence ID" value="QQM41936.1"/>
    <property type="molecule type" value="Genomic_DNA"/>
</dbReference>
<dbReference type="PROSITE" id="PS50801">
    <property type="entry name" value="STAS"/>
    <property type="match status" value="1"/>
</dbReference>
<evidence type="ECO:0000313" key="3">
    <source>
        <dbReference type="Proteomes" id="UP000595636"/>
    </source>
</evidence>
<dbReference type="Pfam" id="PF01740">
    <property type="entry name" value="STAS"/>
    <property type="match status" value="1"/>
</dbReference>
<evidence type="ECO:0000313" key="2">
    <source>
        <dbReference type="EMBL" id="QQM41936.1"/>
    </source>
</evidence>
<organism evidence="2 3">
    <name type="scientific">Streptomyces liliifuscus</name>
    <dbReference type="NCBI Taxonomy" id="2797636"/>
    <lineage>
        <taxon>Bacteria</taxon>
        <taxon>Bacillati</taxon>
        <taxon>Actinomycetota</taxon>
        <taxon>Actinomycetes</taxon>
        <taxon>Kitasatosporales</taxon>
        <taxon>Streptomycetaceae</taxon>
        <taxon>Streptomyces</taxon>
    </lineage>
</organism>
<name>A0A7T7I6Q9_9ACTN</name>
<dbReference type="AlphaFoldDB" id="A0A7T7I6Q9"/>
<dbReference type="KEGG" id="slf:JEQ17_22495"/>
<dbReference type="InterPro" id="IPR036513">
    <property type="entry name" value="STAS_dom_sf"/>
</dbReference>
<proteinExistence type="predicted"/>
<gene>
    <name evidence="2" type="ORF">JEQ17_22495</name>
</gene>
<accession>A0A7T7I6Q9</accession>
<sequence>MTFFPNPYDLPECTLLGFPSEIDLSNADVVLVGALDVVDARRDRLRLLVLDLTRTHFMDSQGVRVVAGVRGRLPRPVQLRVAARADGVANRVLELTGMRRDVPVYDNLAEAIES</sequence>
<feature type="domain" description="STAS" evidence="1">
    <location>
        <begin position="3"/>
        <end position="114"/>
    </location>
</feature>
<evidence type="ECO:0000259" key="1">
    <source>
        <dbReference type="PROSITE" id="PS50801"/>
    </source>
</evidence>
<protein>
    <submittedName>
        <fullName evidence="2">STAS domain-containing protein</fullName>
    </submittedName>
</protein>
<reference evidence="2 3" key="1">
    <citation type="submission" date="2020-12" db="EMBL/GenBank/DDBJ databases">
        <title>A novel species.</title>
        <authorList>
            <person name="Li K."/>
        </authorList>
    </citation>
    <scope>NUCLEOTIDE SEQUENCE [LARGE SCALE GENOMIC DNA]</scope>
    <source>
        <strain evidence="2 3">ZYC-3</strain>
    </source>
</reference>
<dbReference type="Proteomes" id="UP000595636">
    <property type="component" value="Chromosome"/>
</dbReference>
<dbReference type="RefSeq" id="WP_200396892.1">
    <property type="nucleotide sequence ID" value="NZ_CP066831.1"/>
</dbReference>